<accession>A0AAN0JK47</accession>
<dbReference type="SUPFAM" id="SSF56204">
    <property type="entry name" value="Hect, E3 ligase catalytic domain"/>
    <property type="match status" value="1"/>
</dbReference>
<sequence>MMSLPFCRHIYKYLLNKKISWEELSFFDLLFMKDWCMFTGLSWEVTLGENEGGGTHSLLSSLSDNSMVADDVLEYVRRYAELRMIK</sequence>
<dbReference type="GO" id="GO:0004842">
    <property type="term" value="F:ubiquitin-protein transferase activity"/>
    <property type="evidence" value="ECO:0007669"/>
    <property type="project" value="InterPro"/>
</dbReference>
<dbReference type="AlphaFoldDB" id="A0AAN0JK47"/>
<proteinExistence type="predicted"/>
<reference evidence="2" key="1">
    <citation type="journal article" date="2010" name="Nature">
        <title>The Amphimedon queenslandica genome and the evolution of animal complexity.</title>
        <authorList>
            <person name="Srivastava M."/>
            <person name="Simakov O."/>
            <person name="Chapman J."/>
            <person name="Fahey B."/>
            <person name="Gauthier M.E."/>
            <person name="Mitros T."/>
            <person name="Richards G.S."/>
            <person name="Conaco C."/>
            <person name="Dacre M."/>
            <person name="Hellsten U."/>
            <person name="Larroux C."/>
            <person name="Putnam N.H."/>
            <person name="Stanke M."/>
            <person name="Adamska M."/>
            <person name="Darling A."/>
            <person name="Degnan S.M."/>
            <person name="Oakley T.H."/>
            <person name="Plachetzki D.C."/>
            <person name="Zhai Y."/>
            <person name="Adamski M."/>
            <person name="Calcino A."/>
            <person name="Cummins S.F."/>
            <person name="Goodstein D.M."/>
            <person name="Harris C."/>
            <person name="Jackson D.J."/>
            <person name="Leys S.P."/>
            <person name="Shu S."/>
            <person name="Woodcroft B.J."/>
            <person name="Vervoort M."/>
            <person name="Kosik K.S."/>
            <person name="Manning G."/>
            <person name="Degnan B.M."/>
            <person name="Rokhsar D.S."/>
        </authorList>
    </citation>
    <scope>NUCLEOTIDE SEQUENCE [LARGE SCALE GENOMIC DNA]</scope>
</reference>
<evidence type="ECO:0000313" key="1">
    <source>
        <dbReference type="EnsemblMetazoa" id="XP_019857058.1"/>
    </source>
</evidence>
<dbReference type="InterPro" id="IPR035983">
    <property type="entry name" value="Hect_E3_ubiquitin_ligase"/>
</dbReference>
<dbReference type="EnsemblMetazoa" id="XM_020001499.1">
    <property type="protein sequence ID" value="XP_019857058.1"/>
    <property type="gene ID" value="LOC109585421"/>
</dbReference>
<name>A0AAN0JK47_AMPQE</name>
<organism evidence="1 2">
    <name type="scientific">Amphimedon queenslandica</name>
    <name type="common">Sponge</name>
    <dbReference type="NCBI Taxonomy" id="400682"/>
    <lineage>
        <taxon>Eukaryota</taxon>
        <taxon>Metazoa</taxon>
        <taxon>Porifera</taxon>
        <taxon>Demospongiae</taxon>
        <taxon>Heteroscleromorpha</taxon>
        <taxon>Haplosclerida</taxon>
        <taxon>Niphatidae</taxon>
        <taxon>Amphimedon</taxon>
    </lineage>
</organism>
<dbReference type="RefSeq" id="XP_019857058.1">
    <property type="nucleotide sequence ID" value="XM_020001499.1"/>
</dbReference>
<keyword evidence="2" id="KW-1185">Reference proteome</keyword>
<dbReference type="Proteomes" id="UP000007879">
    <property type="component" value="Unassembled WGS sequence"/>
</dbReference>
<evidence type="ECO:0000313" key="2">
    <source>
        <dbReference type="Proteomes" id="UP000007879"/>
    </source>
</evidence>
<protein>
    <submittedName>
        <fullName evidence="1">Uncharacterized protein</fullName>
    </submittedName>
</protein>
<dbReference type="GeneID" id="109585421"/>
<reference evidence="1" key="2">
    <citation type="submission" date="2024-06" db="UniProtKB">
        <authorList>
            <consortium name="EnsemblMetazoa"/>
        </authorList>
    </citation>
    <scope>IDENTIFICATION</scope>
</reference>